<dbReference type="PATRIC" id="fig|673862.3.peg.406"/>
<evidence type="ECO:0000313" key="6">
    <source>
        <dbReference type="Proteomes" id="UP000018769"/>
    </source>
</evidence>
<dbReference type="HAMAP" id="MF_01366">
    <property type="entry name" value="Ribosomal_uL13"/>
    <property type="match status" value="1"/>
</dbReference>
<sequence length="144" mass="16476">MDMNKTFFLRKEDSKPKWRLIDAKGKIVGRLATHIADALRGKDKSIFTHHADAGDYIVVINAQDLVFTGNKFKQKVYERYTGYIGNKKYTTAQELLAKNPREIMELAVKRMLPKNKLAAKLLKKLKVYAGAEHPHFAQINTSSR</sequence>
<keyword evidence="6" id="KW-1185">Reference proteome</keyword>
<dbReference type="Gene3D" id="3.90.1180.10">
    <property type="entry name" value="Ribosomal protein L13"/>
    <property type="match status" value="1"/>
</dbReference>
<evidence type="ECO:0000313" key="5">
    <source>
        <dbReference type="EMBL" id="CDK30520.1"/>
    </source>
</evidence>
<keyword evidence="2 4" id="KW-0689">Ribosomal protein</keyword>
<dbReference type="InterPro" id="IPR036899">
    <property type="entry name" value="Ribosomal_uL13_sf"/>
</dbReference>
<evidence type="ECO:0000256" key="4">
    <source>
        <dbReference type="HAMAP-Rule" id="MF_01366"/>
    </source>
</evidence>
<comment type="subunit">
    <text evidence="4">Part of the 50S ribosomal subunit.</text>
</comment>
<dbReference type="PANTHER" id="PTHR11545">
    <property type="entry name" value="RIBOSOMAL PROTEIN L13"/>
    <property type="match status" value="1"/>
</dbReference>
<dbReference type="AlphaFoldDB" id="V6DG34"/>
<dbReference type="EMBL" id="HG793133">
    <property type="protein sequence ID" value="CDK30520.1"/>
    <property type="molecule type" value="Genomic_DNA"/>
</dbReference>
<dbReference type="InterPro" id="IPR005822">
    <property type="entry name" value="Ribosomal_uL13"/>
</dbReference>
<evidence type="ECO:0000256" key="3">
    <source>
        <dbReference type="ARBA" id="ARBA00023274"/>
    </source>
</evidence>
<dbReference type="GO" id="GO:0003729">
    <property type="term" value="F:mRNA binding"/>
    <property type="evidence" value="ECO:0007669"/>
    <property type="project" value="TreeGrafter"/>
</dbReference>
<dbReference type="KEGG" id="dpb:BABL1_gene_499"/>
<dbReference type="GO" id="GO:0017148">
    <property type="term" value="P:negative regulation of translation"/>
    <property type="evidence" value="ECO:0007669"/>
    <property type="project" value="TreeGrafter"/>
</dbReference>
<dbReference type="PANTHER" id="PTHR11545:SF2">
    <property type="entry name" value="LARGE RIBOSOMAL SUBUNIT PROTEIN UL13M"/>
    <property type="match status" value="1"/>
</dbReference>
<comment type="similarity">
    <text evidence="1 4">Belongs to the universal ribosomal protein uL13 family.</text>
</comment>
<dbReference type="InterPro" id="IPR005823">
    <property type="entry name" value="Ribosomal_uL13_bac-type"/>
</dbReference>
<organism evidence="5 6">
    <name type="scientific">Candidatus Babela massiliensis</name>
    <dbReference type="NCBI Taxonomy" id="673862"/>
    <lineage>
        <taxon>Bacteria</taxon>
        <taxon>Candidatus Babelota</taxon>
        <taxon>Candidatus Babeliae</taxon>
        <taxon>Candidatus Babeliales</taxon>
        <taxon>Candidatus Babeliaceae</taxon>
        <taxon>Candidatus Babela</taxon>
    </lineage>
</organism>
<dbReference type="HOGENOM" id="CLU_082184_2_2_7"/>
<dbReference type="CDD" id="cd00392">
    <property type="entry name" value="Ribosomal_L13"/>
    <property type="match status" value="1"/>
</dbReference>
<reference evidence="5 6" key="1">
    <citation type="journal article" date="2015" name="Biol. Direct">
        <title>Babela massiliensis, a representative of a widespread bacterial phylum with unusual adaptations to parasitism in amoebae.</title>
        <authorList>
            <person name="Pagnier I."/>
            <person name="Yutin N."/>
            <person name="Croce O."/>
            <person name="Makarova K.S."/>
            <person name="Wolf Y.I."/>
            <person name="Benamar S."/>
            <person name="Raoult D."/>
            <person name="Koonin E.V."/>
            <person name="La Scola B."/>
        </authorList>
    </citation>
    <scope>NUCLEOTIDE SEQUENCE [LARGE SCALE GENOMIC DNA]</scope>
    <source>
        <strain evidence="6">BABL1</strain>
    </source>
</reference>
<accession>V6DG34</accession>
<dbReference type="GO" id="GO:0006412">
    <property type="term" value="P:translation"/>
    <property type="evidence" value="ECO:0007669"/>
    <property type="project" value="UniProtKB-UniRule"/>
</dbReference>
<dbReference type="NCBIfam" id="TIGR01066">
    <property type="entry name" value="rplM_bact"/>
    <property type="match status" value="1"/>
</dbReference>
<proteinExistence type="inferred from homology"/>
<dbReference type="STRING" id="673862.BABL1_gene_499"/>
<dbReference type="Proteomes" id="UP000018769">
    <property type="component" value="Chromosome I"/>
</dbReference>
<dbReference type="eggNOG" id="COG0102">
    <property type="taxonomic scope" value="Bacteria"/>
</dbReference>
<dbReference type="SUPFAM" id="SSF52161">
    <property type="entry name" value="Ribosomal protein L13"/>
    <property type="match status" value="1"/>
</dbReference>
<dbReference type="Pfam" id="PF00572">
    <property type="entry name" value="Ribosomal_L13"/>
    <property type="match status" value="1"/>
</dbReference>
<gene>
    <name evidence="4 5" type="primary">rplM</name>
    <name evidence="5" type="ORF">BABL1_gene_499</name>
</gene>
<evidence type="ECO:0000256" key="2">
    <source>
        <dbReference type="ARBA" id="ARBA00022980"/>
    </source>
</evidence>
<protein>
    <recommendedName>
        <fullName evidence="4">Large ribosomal subunit protein uL13</fullName>
    </recommendedName>
</protein>
<dbReference type="GO" id="GO:0022625">
    <property type="term" value="C:cytosolic large ribosomal subunit"/>
    <property type="evidence" value="ECO:0007669"/>
    <property type="project" value="TreeGrafter"/>
</dbReference>
<dbReference type="GO" id="GO:0003735">
    <property type="term" value="F:structural constituent of ribosome"/>
    <property type="evidence" value="ECO:0007669"/>
    <property type="project" value="InterPro"/>
</dbReference>
<evidence type="ECO:0000256" key="1">
    <source>
        <dbReference type="ARBA" id="ARBA00006227"/>
    </source>
</evidence>
<name>V6DG34_9BACT</name>
<comment type="function">
    <text evidence="4">This protein is one of the early assembly proteins of the 50S ribosomal subunit, although it is not seen to bind rRNA by itself. It is important during the early stages of 50S assembly.</text>
</comment>
<dbReference type="PIRSF" id="PIRSF002181">
    <property type="entry name" value="Ribosomal_L13"/>
    <property type="match status" value="1"/>
</dbReference>
<keyword evidence="3 4" id="KW-0687">Ribonucleoprotein</keyword>